<accession>A0A4R8WBU3</accession>
<keyword evidence="2" id="KW-1185">Reference proteome</keyword>
<organism evidence="1 2">
    <name type="scientific">Cryobacterium adonitolivorans</name>
    <dbReference type="NCBI Taxonomy" id="1259189"/>
    <lineage>
        <taxon>Bacteria</taxon>
        <taxon>Bacillati</taxon>
        <taxon>Actinomycetota</taxon>
        <taxon>Actinomycetes</taxon>
        <taxon>Micrococcales</taxon>
        <taxon>Microbacteriaceae</taxon>
        <taxon>Cryobacterium</taxon>
    </lineage>
</organism>
<dbReference type="AlphaFoldDB" id="A0A4R8WBU3"/>
<sequence>MKRISYCGESFLTTDGAADALMELVVAFPGGHVSEMLHLPAVNSDGDEVVVRVVVGPGSELISIPEESTAGEPDTLETVAYLRGRMRTLTFPNELTYSEALFFAEYGWDTRYAL</sequence>
<gene>
    <name evidence="1" type="ORF">E3O42_05200</name>
</gene>
<evidence type="ECO:0000313" key="2">
    <source>
        <dbReference type="Proteomes" id="UP000297907"/>
    </source>
</evidence>
<dbReference type="Proteomes" id="UP000297907">
    <property type="component" value="Unassembled WGS sequence"/>
</dbReference>
<reference evidence="1 2" key="1">
    <citation type="submission" date="2019-03" db="EMBL/GenBank/DDBJ databases">
        <title>Genomics of glacier-inhabiting Cryobacterium strains.</title>
        <authorList>
            <person name="Liu Q."/>
            <person name="Xin Y.-H."/>
        </authorList>
    </citation>
    <scope>NUCLEOTIDE SEQUENCE [LARGE SCALE GENOMIC DNA]</scope>
    <source>
        <strain evidence="1 2">RHLS22-1</strain>
    </source>
</reference>
<proteinExistence type="predicted"/>
<comment type="caution">
    <text evidence="1">The sequence shown here is derived from an EMBL/GenBank/DDBJ whole genome shotgun (WGS) entry which is preliminary data.</text>
</comment>
<dbReference type="OrthoDB" id="5119511at2"/>
<name>A0A4R8WBU3_9MICO</name>
<protein>
    <submittedName>
        <fullName evidence="1">Uncharacterized protein</fullName>
    </submittedName>
</protein>
<evidence type="ECO:0000313" key="1">
    <source>
        <dbReference type="EMBL" id="TFC04392.1"/>
    </source>
</evidence>
<dbReference type="RefSeq" id="WP_134452930.1">
    <property type="nucleotide sequence ID" value="NZ_SOFL01000014.1"/>
</dbReference>
<dbReference type="EMBL" id="SOFL01000014">
    <property type="protein sequence ID" value="TFC04392.1"/>
    <property type="molecule type" value="Genomic_DNA"/>
</dbReference>